<feature type="compositionally biased region" description="Basic and acidic residues" evidence="1">
    <location>
        <begin position="92"/>
        <end position="101"/>
    </location>
</feature>
<dbReference type="AlphaFoldDB" id="A0A8S1HC27"/>
<evidence type="ECO:0000313" key="2">
    <source>
        <dbReference type="EMBL" id="CAD6194226.1"/>
    </source>
</evidence>
<dbReference type="EMBL" id="CAJGYM010000042">
    <property type="protein sequence ID" value="CAD6194226.1"/>
    <property type="molecule type" value="Genomic_DNA"/>
</dbReference>
<keyword evidence="3" id="KW-1185">Reference proteome</keyword>
<feature type="region of interest" description="Disordered" evidence="1">
    <location>
        <begin position="1"/>
        <end position="20"/>
    </location>
</feature>
<evidence type="ECO:0000256" key="1">
    <source>
        <dbReference type="SAM" id="MobiDB-lite"/>
    </source>
</evidence>
<dbReference type="Proteomes" id="UP000835052">
    <property type="component" value="Unassembled WGS sequence"/>
</dbReference>
<proteinExistence type="predicted"/>
<gene>
    <name evidence="2" type="ORF">CAUJ_LOCUS10145</name>
</gene>
<name>A0A8S1HC27_9PELO</name>
<protein>
    <recommendedName>
        <fullName evidence="4">BHLH domain-containing protein</fullName>
    </recommendedName>
</protein>
<evidence type="ECO:0000313" key="3">
    <source>
        <dbReference type="Proteomes" id="UP000835052"/>
    </source>
</evidence>
<accession>A0A8S1HC27</accession>
<comment type="caution">
    <text evidence="2">The sequence shown here is derived from an EMBL/GenBank/DDBJ whole genome shotgun (WGS) entry which is preliminary data.</text>
</comment>
<evidence type="ECO:0008006" key="4">
    <source>
        <dbReference type="Google" id="ProtNLM"/>
    </source>
</evidence>
<dbReference type="OrthoDB" id="10047910at2759"/>
<reference evidence="2" key="1">
    <citation type="submission" date="2020-10" db="EMBL/GenBank/DDBJ databases">
        <authorList>
            <person name="Kikuchi T."/>
        </authorList>
    </citation>
    <scope>NUCLEOTIDE SEQUENCE</scope>
    <source>
        <strain evidence="2">NKZ352</strain>
    </source>
</reference>
<feature type="region of interest" description="Disordered" evidence="1">
    <location>
        <begin position="78"/>
        <end position="101"/>
    </location>
</feature>
<organism evidence="2 3">
    <name type="scientific">Caenorhabditis auriculariae</name>
    <dbReference type="NCBI Taxonomy" id="2777116"/>
    <lineage>
        <taxon>Eukaryota</taxon>
        <taxon>Metazoa</taxon>
        <taxon>Ecdysozoa</taxon>
        <taxon>Nematoda</taxon>
        <taxon>Chromadorea</taxon>
        <taxon>Rhabditida</taxon>
        <taxon>Rhabditina</taxon>
        <taxon>Rhabditomorpha</taxon>
        <taxon>Rhabditoidea</taxon>
        <taxon>Rhabditidae</taxon>
        <taxon>Peloderinae</taxon>
        <taxon>Caenorhabditis</taxon>
    </lineage>
</organism>
<sequence length="175" mass="19192">MDLSRTPPRSSPFKKVADSHADLSEKAVHLRVGGAPAIRLALLRPPARPQSVSDVSPHSSTIFCLPFLEMKSITRQPRSVISHVSPKSRLRKTSEERREKQKVEATLRKLVGSDESESQLDLVLSVISYIRELQSQLECPDKENSLPADLEKLFSNCTALAASSSSASKPSDSNS</sequence>